<gene>
    <name evidence="1" type="ORF">CDAR_573171</name>
</gene>
<keyword evidence="2" id="KW-1185">Reference proteome</keyword>
<accession>A0AAV4W5H3</accession>
<dbReference type="EMBL" id="BPLQ01014198">
    <property type="protein sequence ID" value="GIY77982.1"/>
    <property type="molecule type" value="Genomic_DNA"/>
</dbReference>
<evidence type="ECO:0000313" key="1">
    <source>
        <dbReference type="EMBL" id="GIY77982.1"/>
    </source>
</evidence>
<name>A0AAV4W5H3_9ARAC</name>
<evidence type="ECO:0000313" key="2">
    <source>
        <dbReference type="Proteomes" id="UP001054837"/>
    </source>
</evidence>
<dbReference type="Proteomes" id="UP001054837">
    <property type="component" value="Unassembled WGS sequence"/>
</dbReference>
<organism evidence="1 2">
    <name type="scientific">Caerostris darwini</name>
    <dbReference type="NCBI Taxonomy" id="1538125"/>
    <lineage>
        <taxon>Eukaryota</taxon>
        <taxon>Metazoa</taxon>
        <taxon>Ecdysozoa</taxon>
        <taxon>Arthropoda</taxon>
        <taxon>Chelicerata</taxon>
        <taxon>Arachnida</taxon>
        <taxon>Araneae</taxon>
        <taxon>Araneomorphae</taxon>
        <taxon>Entelegynae</taxon>
        <taxon>Araneoidea</taxon>
        <taxon>Araneidae</taxon>
        <taxon>Caerostris</taxon>
    </lineage>
</organism>
<proteinExistence type="predicted"/>
<sequence length="94" mass="10293">MKRNNPMIDLSAENFNVCIPTAVEGMVIFIYLLSNIKTGASRILCFYDLAEREAEFLRASSLSHANDCPAGMSNLPDSPLELLGSVPFLDALMP</sequence>
<protein>
    <submittedName>
        <fullName evidence="1">Uncharacterized protein</fullName>
    </submittedName>
</protein>
<dbReference type="AlphaFoldDB" id="A0AAV4W5H3"/>
<comment type="caution">
    <text evidence="1">The sequence shown here is derived from an EMBL/GenBank/DDBJ whole genome shotgun (WGS) entry which is preliminary data.</text>
</comment>
<reference evidence="1 2" key="1">
    <citation type="submission" date="2021-06" db="EMBL/GenBank/DDBJ databases">
        <title>Caerostris darwini draft genome.</title>
        <authorList>
            <person name="Kono N."/>
            <person name="Arakawa K."/>
        </authorList>
    </citation>
    <scope>NUCLEOTIDE SEQUENCE [LARGE SCALE GENOMIC DNA]</scope>
</reference>